<protein>
    <recommendedName>
        <fullName evidence="3">Gp5/Type VI secretion system Vgr protein OB-fold domain-containing protein</fullName>
    </recommendedName>
</protein>
<organism evidence="1 2">
    <name type="scientific">Pseudomonas fluorescens</name>
    <dbReference type="NCBI Taxonomy" id="294"/>
    <lineage>
        <taxon>Bacteria</taxon>
        <taxon>Pseudomonadati</taxon>
        <taxon>Pseudomonadota</taxon>
        <taxon>Gammaproteobacteria</taxon>
        <taxon>Pseudomonadales</taxon>
        <taxon>Pseudomonadaceae</taxon>
        <taxon>Pseudomonas</taxon>
    </lineage>
</organism>
<dbReference type="SUPFAM" id="SSF69255">
    <property type="entry name" value="gp5 N-terminal domain-like"/>
    <property type="match status" value="1"/>
</dbReference>
<evidence type="ECO:0008006" key="3">
    <source>
        <dbReference type="Google" id="ProtNLM"/>
    </source>
</evidence>
<dbReference type="Proteomes" id="UP000326067">
    <property type="component" value="Unassembled WGS sequence"/>
</dbReference>
<reference evidence="1 2" key="1">
    <citation type="submission" date="2019-09" db="EMBL/GenBank/DDBJ databases">
        <authorList>
            <person name="Chandra G."/>
            <person name="Truman W A."/>
        </authorList>
    </citation>
    <scope>NUCLEOTIDE SEQUENCE [LARGE SCALE GENOMIC DNA]</scope>
    <source>
        <strain evidence="1">PS847</strain>
    </source>
</reference>
<dbReference type="AlphaFoldDB" id="A0A5E7PBS0"/>
<gene>
    <name evidence="1" type="ORF">PS847_05118</name>
</gene>
<evidence type="ECO:0000313" key="1">
    <source>
        <dbReference type="EMBL" id="VVP46388.1"/>
    </source>
</evidence>
<evidence type="ECO:0000313" key="2">
    <source>
        <dbReference type="Proteomes" id="UP000326067"/>
    </source>
</evidence>
<dbReference type="SUPFAM" id="SSF69349">
    <property type="entry name" value="Phage fibre proteins"/>
    <property type="match status" value="1"/>
</dbReference>
<accession>A0A5E7PBS0</accession>
<sequence length="323" mass="34786">MDDAIRRAVERQFPELTGGYHLPRFARVVAVADAPADAGLCDDFRPRYAVDIEVLGADDEPDPAMPPLTGVPLPLPTGGEEMGIYAFPEEGTRVVVCFAYGLPNKPYIQSILPHGLSMPKVPKGDQVWQHSEAAQQRVDADGNWLRQTDGKIRDQAIEREVEALDNREQFQSHTRAVDEHSTESVGGVKTIEALGALKLLSGGSASLAAVDDLHQATGRDLNLVVGQKHNAAVGGDMQERIEGVRQSVASQGQRLEAPKNWIGSESVNLFQVVCDVLDLLEQMNAQIATHVHGPSPAPSNAAAFSTNSVWAASHAGVLKRVTQ</sequence>
<dbReference type="RefSeq" id="WP_150638655.1">
    <property type="nucleotide sequence ID" value="NZ_CABVIC010000009.1"/>
</dbReference>
<name>A0A5E7PBS0_PSEFL</name>
<proteinExistence type="predicted"/>
<dbReference type="EMBL" id="CABVIC010000009">
    <property type="protein sequence ID" value="VVP46388.1"/>
    <property type="molecule type" value="Genomic_DNA"/>
</dbReference>